<comment type="caution">
    <text evidence="2">The sequence shown here is derived from an EMBL/GenBank/DDBJ whole genome shotgun (WGS) entry which is preliminary data.</text>
</comment>
<dbReference type="EMBL" id="BNJK01000003">
    <property type="protein sequence ID" value="GHP00852.1"/>
    <property type="molecule type" value="Genomic_DNA"/>
</dbReference>
<dbReference type="AlphaFoldDB" id="A0A8J3J520"/>
<reference evidence="2" key="1">
    <citation type="submission" date="2020-10" db="EMBL/GenBank/DDBJ databases">
        <title>Taxonomic study of unclassified bacteria belonging to the class Ktedonobacteria.</title>
        <authorList>
            <person name="Yabe S."/>
            <person name="Wang C.M."/>
            <person name="Zheng Y."/>
            <person name="Sakai Y."/>
            <person name="Cavaletti L."/>
            <person name="Monciardini P."/>
            <person name="Donadio S."/>
        </authorList>
    </citation>
    <scope>NUCLEOTIDE SEQUENCE</scope>
    <source>
        <strain evidence="2">ID150040</strain>
    </source>
</reference>
<protein>
    <recommendedName>
        <fullName evidence="1">Peptidase C39 domain-containing protein</fullName>
    </recommendedName>
</protein>
<dbReference type="Gene3D" id="3.90.70.10">
    <property type="entry name" value="Cysteine proteinases"/>
    <property type="match status" value="1"/>
</dbReference>
<feature type="domain" description="Peptidase C39" evidence="1">
    <location>
        <begin position="95"/>
        <end position="204"/>
    </location>
</feature>
<dbReference type="GO" id="GO:0008233">
    <property type="term" value="F:peptidase activity"/>
    <property type="evidence" value="ECO:0007669"/>
    <property type="project" value="InterPro"/>
</dbReference>
<dbReference type="Proteomes" id="UP000597444">
    <property type="component" value="Unassembled WGS sequence"/>
</dbReference>
<dbReference type="Pfam" id="PF03412">
    <property type="entry name" value="Peptidase_C39"/>
    <property type="match status" value="1"/>
</dbReference>
<dbReference type="GO" id="GO:0005524">
    <property type="term" value="F:ATP binding"/>
    <property type="evidence" value="ECO:0007669"/>
    <property type="project" value="InterPro"/>
</dbReference>
<accession>A0A8J3J520</accession>
<dbReference type="GO" id="GO:0016020">
    <property type="term" value="C:membrane"/>
    <property type="evidence" value="ECO:0007669"/>
    <property type="project" value="InterPro"/>
</dbReference>
<organism evidence="2 3">
    <name type="scientific">Reticulibacter mediterranei</name>
    <dbReference type="NCBI Taxonomy" id="2778369"/>
    <lineage>
        <taxon>Bacteria</taxon>
        <taxon>Bacillati</taxon>
        <taxon>Chloroflexota</taxon>
        <taxon>Ktedonobacteria</taxon>
        <taxon>Ktedonobacterales</taxon>
        <taxon>Reticulibacteraceae</taxon>
        <taxon>Reticulibacter</taxon>
    </lineage>
</organism>
<dbReference type="RefSeq" id="WP_220211426.1">
    <property type="nucleotide sequence ID" value="NZ_BNJK01000003.1"/>
</dbReference>
<name>A0A8J3J520_9CHLR</name>
<dbReference type="InterPro" id="IPR005074">
    <property type="entry name" value="Peptidase_C39"/>
</dbReference>
<evidence type="ECO:0000313" key="2">
    <source>
        <dbReference type="EMBL" id="GHP00852.1"/>
    </source>
</evidence>
<keyword evidence="3" id="KW-1185">Reference proteome</keyword>
<evidence type="ECO:0000259" key="1">
    <source>
        <dbReference type="Pfam" id="PF03412"/>
    </source>
</evidence>
<gene>
    <name evidence="2" type="ORF">KSF_108990</name>
</gene>
<proteinExistence type="predicted"/>
<dbReference type="GO" id="GO:0006508">
    <property type="term" value="P:proteolysis"/>
    <property type="evidence" value="ECO:0007669"/>
    <property type="project" value="InterPro"/>
</dbReference>
<evidence type="ECO:0000313" key="3">
    <source>
        <dbReference type="Proteomes" id="UP000597444"/>
    </source>
</evidence>
<sequence length="220" mass="24073">MVLVFVALLLFLLPLAVLSLQQQPAGTPPHYRIAPEVPVRLNQLDPAQYCPTSAPCEEWRTWAGSACSAAATAANINAFLPEGARPYRVVDILHEEIRQRQISPRLGLLNGAESIEKTVKRFGFTTHPLDHPSLNDVLQIANLGTPVIVNWPPELWKGGHFLLVRGGNQTSVFLTDSSSYNFVTLPRATFLARWAGFAVVIEPDGSGLPKTSSMLQWPAA</sequence>